<comment type="similarity">
    <text evidence="4">Belongs to the metallo-beta-lactamase superfamily. Class-B beta-lactamase family.</text>
</comment>
<accession>A0A432W2L1</accession>
<dbReference type="GO" id="GO:0008270">
    <property type="term" value="F:zinc ion binding"/>
    <property type="evidence" value="ECO:0007669"/>
    <property type="project" value="InterPro"/>
</dbReference>
<keyword evidence="9" id="KW-0574">Periplasm</keyword>
<evidence type="ECO:0000259" key="14">
    <source>
        <dbReference type="SMART" id="SM00849"/>
    </source>
</evidence>
<dbReference type="Pfam" id="PF00753">
    <property type="entry name" value="Lactamase_B"/>
    <property type="match status" value="1"/>
</dbReference>
<dbReference type="GO" id="GO:0042597">
    <property type="term" value="C:periplasmic space"/>
    <property type="evidence" value="ECO:0007669"/>
    <property type="project" value="UniProtKB-SubCell"/>
</dbReference>
<feature type="chain" id="PRO_5019283977" description="beta-lactamase" evidence="13">
    <location>
        <begin position="27"/>
        <end position="289"/>
    </location>
</feature>
<keyword evidence="8 13" id="KW-0732">Signal</keyword>
<dbReference type="SMART" id="SM00849">
    <property type="entry name" value="Lactamase_B"/>
    <property type="match status" value="1"/>
</dbReference>
<dbReference type="GO" id="GO:0008800">
    <property type="term" value="F:beta-lactamase activity"/>
    <property type="evidence" value="ECO:0007669"/>
    <property type="project" value="UniProtKB-EC"/>
</dbReference>
<dbReference type="EMBL" id="PIPJ01000001">
    <property type="protein sequence ID" value="RUO23467.1"/>
    <property type="molecule type" value="Genomic_DNA"/>
</dbReference>
<reference evidence="16" key="1">
    <citation type="journal article" date="2018" name="Front. Microbiol.">
        <title>Genome-Based Analysis Reveals the Taxonomy and Diversity of the Family Idiomarinaceae.</title>
        <authorList>
            <person name="Liu Y."/>
            <person name="Lai Q."/>
            <person name="Shao Z."/>
        </authorList>
    </citation>
    <scope>NUCLEOTIDE SEQUENCE [LARGE SCALE GENOMIC DNA]</scope>
    <source>
        <strain evidence="16">GBPy7</strain>
    </source>
</reference>
<evidence type="ECO:0000313" key="15">
    <source>
        <dbReference type="EMBL" id="RUO23467.1"/>
    </source>
</evidence>
<dbReference type="SUPFAM" id="SSF56281">
    <property type="entry name" value="Metallo-hydrolase/oxidoreductase"/>
    <property type="match status" value="1"/>
</dbReference>
<evidence type="ECO:0000256" key="13">
    <source>
        <dbReference type="SAM" id="SignalP"/>
    </source>
</evidence>
<keyword evidence="16" id="KW-1185">Reference proteome</keyword>
<protein>
    <recommendedName>
        <fullName evidence="6">beta-lactamase</fullName>
        <ecNumber evidence="6">3.5.2.6</ecNumber>
    </recommendedName>
</protein>
<evidence type="ECO:0000256" key="7">
    <source>
        <dbReference type="ARBA" id="ARBA00022723"/>
    </source>
</evidence>
<comment type="cofactor">
    <cofactor evidence="2">
        <name>Zn(2+)</name>
        <dbReference type="ChEBI" id="CHEBI:29105"/>
    </cofactor>
</comment>
<evidence type="ECO:0000256" key="2">
    <source>
        <dbReference type="ARBA" id="ARBA00001947"/>
    </source>
</evidence>
<evidence type="ECO:0000256" key="9">
    <source>
        <dbReference type="ARBA" id="ARBA00022764"/>
    </source>
</evidence>
<dbReference type="Gene3D" id="3.60.15.10">
    <property type="entry name" value="Ribonuclease Z/Hydroxyacylglutathione hydrolase-like"/>
    <property type="match status" value="1"/>
</dbReference>
<sequence length="289" mass="31821">MKILSSLAVVVSFAFASLMVSANAQAQQVTETELTEGVYMLEGQGGTMMLVTTETRTVLVDAQYAQMAEQIAAKVVDLSQVPLTYLINTHFHGDHVGGNGYMGEELGAQIVAHKNVRTRLEADDEFPAAGLPTILADNSLTLELGGHSLTLVHYPTAHTDGDMVVWVNDENIVHLGDLFFVDRFPFIDLNAGGTVQGYIDALAALRDIMDDDTQIVAGHGGVRNNADLLRLHDMIVETRQQVRDWHAADASVDDMVAAGLGEKWEDWSWNFINEDRWIRTLYNDMQASM</sequence>
<feature type="signal peptide" evidence="13">
    <location>
        <begin position="1"/>
        <end position="26"/>
    </location>
</feature>
<keyword evidence="12" id="KW-0046">Antibiotic resistance</keyword>
<feature type="domain" description="Metallo-beta-lactamase" evidence="14">
    <location>
        <begin position="45"/>
        <end position="219"/>
    </location>
</feature>
<keyword evidence="7" id="KW-0479">Metal-binding</keyword>
<dbReference type="CDD" id="cd16282">
    <property type="entry name" value="metallo-hydrolase-like_MBL-fold"/>
    <property type="match status" value="1"/>
</dbReference>
<comment type="subunit">
    <text evidence="5">Monomer.</text>
</comment>
<comment type="caution">
    <text evidence="15">The sequence shown here is derived from an EMBL/GenBank/DDBJ whole genome shotgun (WGS) entry which is preliminary data.</text>
</comment>
<proteinExistence type="inferred from homology"/>
<evidence type="ECO:0000256" key="4">
    <source>
        <dbReference type="ARBA" id="ARBA00005250"/>
    </source>
</evidence>
<dbReference type="GO" id="GO:0017001">
    <property type="term" value="P:antibiotic catabolic process"/>
    <property type="evidence" value="ECO:0007669"/>
    <property type="project" value="InterPro"/>
</dbReference>
<evidence type="ECO:0000256" key="3">
    <source>
        <dbReference type="ARBA" id="ARBA00004418"/>
    </source>
</evidence>
<evidence type="ECO:0000256" key="8">
    <source>
        <dbReference type="ARBA" id="ARBA00022729"/>
    </source>
</evidence>
<dbReference type="InterPro" id="IPR001279">
    <property type="entry name" value="Metallo-B-lactamas"/>
</dbReference>
<dbReference type="InterPro" id="IPR050855">
    <property type="entry name" value="NDM-1-like"/>
</dbReference>
<name>A0A432W2L1_9GAMM</name>
<dbReference type="EC" id="3.5.2.6" evidence="6"/>
<keyword evidence="11" id="KW-0862">Zinc</keyword>
<dbReference type="PROSITE" id="PS00743">
    <property type="entry name" value="BETA_LACTAMASE_B_1"/>
    <property type="match status" value="1"/>
</dbReference>
<dbReference type="PANTHER" id="PTHR42951:SF4">
    <property type="entry name" value="ACYL-COENZYME A THIOESTERASE MBLAC2"/>
    <property type="match status" value="1"/>
</dbReference>
<dbReference type="InterPro" id="IPR001018">
    <property type="entry name" value="Beta-lactamase_class-B_CS"/>
</dbReference>
<evidence type="ECO:0000256" key="11">
    <source>
        <dbReference type="ARBA" id="ARBA00022833"/>
    </source>
</evidence>
<dbReference type="Proteomes" id="UP000288395">
    <property type="component" value="Unassembled WGS sequence"/>
</dbReference>
<evidence type="ECO:0000256" key="5">
    <source>
        <dbReference type="ARBA" id="ARBA00011245"/>
    </source>
</evidence>
<dbReference type="AlphaFoldDB" id="A0A432W2L1"/>
<comment type="catalytic activity">
    <reaction evidence="1">
        <text>a beta-lactam + H2O = a substituted beta-amino acid</text>
        <dbReference type="Rhea" id="RHEA:20401"/>
        <dbReference type="ChEBI" id="CHEBI:15377"/>
        <dbReference type="ChEBI" id="CHEBI:35627"/>
        <dbReference type="ChEBI" id="CHEBI:140347"/>
        <dbReference type="EC" id="3.5.2.6"/>
    </reaction>
</comment>
<dbReference type="RefSeq" id="WP_126765142.1">
    <property type="nucleotide sequence ID" value="NZ_PIPJ01000001.1"/>
</dbReference>
<evidence type="ECO:0000256" key="12">
    <source>
        <dbReference type="ARBA" id="ARBA00023251"/>
    </source>
</evidence>
<organism evidence="15 16">
    <name type="scientific">Aliidiomarina iranensis</name>
    <dbReference type="NCBI Taxonomy" id="1434071"/>
    <lineage>
        <taxon>Bacteria</taxon>
        <taxon>Pseudomonadati</taxon>
        <taxon>Pseudomonadota</taxon>
        <taxon>Gammaproteobacteria</taxon>
        <taxon>Alteromonadales</taxon>
        <taxon>Idiomarinaceae</taxon>
        <taxon>Aliidiomarina</taxon>
    </lineage>
</organism>
<dbReference type="InterPro" id="IPR036866">
    <property type="entry name" value="RibonucZ/Hydroxyglut_hydro"/>
</dbReference>
<evidence type="ECO:0000313" key="16">
    <source>
        <dbReference type="Proteomes" id="UP000288395"/>
    </source>
</evidence>
<keyword evidence="10 15" id="KW-0378">Hydrolase</keyword>
<evidence type="ECO:0000256" key="1">
    <source>
        <dbReference type="ARBA" id="ARBA00001526"/>
    </source>
</evidence>
<evidence type="ECO:0000256" key="10">
    <source>
        <dbReference type="ARBA" id="ARBA00022801"/>
    </source>
</evidence>
<comment type="subcellular location">
    <subcellularLocation>
        <location evidence="3">Periplasm</location>
    </subcellularLocation>
</comment>
<dbReference type="PANTHER" id="PTHR42951">
    <property type="entry name" value="METALLO-BETA-LACTAMASE DOMAIN-CONTAINING"/>
    <property type="match status" value="1"/>
</dbReference>
<dbReference type="GO" id="GO:0046677">
    <property type="term" value="P:response to antibiotic"/>
    <property type="evidence" value="ECO:0007669"/>
    <property type="project" value="UniProtKB-KW"/>
</dbReference>
<evidence type="ECO:0000256" key="6">
    <source>
        <dbReference type="ARBA" id="ARBA00012865"/>
    </source>
</evidence>
<gene>
    <name evidence="15" type="ORF">CWE08_02140</name>
</gene>
<dbReference type="OrthoDB" id="9769598at2"/>